<reference evidence="6" key="1">
    <citation type="submission" date="2013-03" db="EMBL/GenBank/DDBJ databases">
        <authorList>
            <person name="Jeffery W."/>
            <person name="Warren W."/>
            <person name="Wilson R.K."/>
        </authorList>
    </citation>
    <scope>NUCLEOTIDE SEQUENCE</scope>
    <source>
        <strain evidence="6">female</strain>
    </source>
</reference>
<dbReference type="STRING" id="7994.ENSAMXP00000045659"/>
<dbReference type="Ensembl" id="ENSAMXT00000044901.1">
    <property type="protein sequence ID" value="ENSAMXP00000045659.1"/>
    <property type="gene ID" value="ENSAMXG00000037533.1"/>
</dbReference>
<proteinExistence type="inferred from homology"/>
<evidence type="ECO:0000259" key="4">
    <source>
        <dbReference type="PROSITE" id="PS51634"/>
    </source>
</evidence>
<protein>
    <submittedName>
        <fullName evidence="5">Protein lin-54 homolog</fullName>
    </submittedName>
</protein>
<evidence type="ECO:0000256" key="3">
    <source>
        <dbReference type="ARBA" id="ARBA00023242"/>
    </source>
</evidence>
<dbReference type="GO" id="GO:0005634">
    <property type="term" value="C:nucleus"/>
    <property type="evidence" value="ECO:0007669"/>
    <property type="project" value="UniProtKB-SubCell"/>
</dbReference>
<dbReference type="Proteomes" id="UP000018467">
    <property type="component" value="Unassembled WGS sequence"/>
</dbReference>
<dbReference type="InterPro" id="IPR005172">
    <property type="entry name" value="CRC"/>
</dbReference>
<evidence type="ECO:0000256" key="1">
    <source>
        <dbReference type="ARBA" id="ARBA00004123"/>
    </source>
</evidence>
<dbReference type="GO" id="GO:0006355">
    <property type="term" value="P:regulation of DNA-templated transcription"/>
    <property type="evidence" value="ECO:0007669"/>
    <property type="project" value="TreeGrafter"/>
</dbReference>
<accession>A0A3B1KM12</accession>
<organism evidence="5 6">
    <name type="scientific">Astyanax mexicanus</name>
    <name type="common">Blind cave fish</name>
    <name type="synonym">Astyanax fasciatus mexicanus</name>
    <dbReference type="NCBI Taxonomy" id="7994"/>
    <lineage>
        <taxon>Eukaryota</taxon>
        <taxon>Metazoa</taxon>
        <taxon>Chordata</taxon>
        <taxon>Craniata</taxon>
        <taxon>Vertebrata</taxon>
        <taxon>Euteleostomi</taxon>
        <taxon>Actinopterygii</taxon>
        <taxon>Neopterygii</taxon>
        <taxon>Teleostei</taxon>
        <taxon>Ostariophysi</taxon>
        <taxon>Characiformes</taxon>
        <taxon>Characoidei</taxon>
        <taxon>Acestrorhamphidae</taxon>
        <taxon>Acestrorhamphinae</taxon>
        <taxon>Astyanax</taxon>
    </lineage>
</organism>
<dbReference type="InterPro" id="IPR033467">
    <property type="entry name" value="Tesmin/TSO1-like_CXC"/>
</dbReference>
<dbReference type="Pfam" id="PF03638">
    <property type="entry name" value="TCR"/>
    <property type="match status" value="2"/>
</dbReference>
<sequence length="488" mass="54076">MNNFGGPECSFQGDLNRGSFVPASLFHVEIPNEVFYSGSVHHYSEGPPHTTNPDELGYPRLDNDLGKSRMYCDPLSQCPLVPYPDYLLCQAAPYHFMNPPVGLCKNTLSTWTPEEAFPYWMTSAEMHEGVASITSEGADEHCKQTCSRHESVTELLDMGHNVVCNVNDGGQMMVLNHCSPNQIIQPMVQDQSTPNPDPLLYAADHTHSPERCLTQETADSPLPKQVQRGFSSPMYLSSLTSSNVHPSSNSNSSTPSYNFTLGTYISPSSCTELPKPGGVESSETQSVRERLKKPCNCTRSQCLKLYCDCFASGEVCSNCNCTNCCNNMEHKSERYRAMKICLKRNPKAFHPKTGIRKVGDVKSRHTKGCNCKRSGCLKNYCECYEAKIMCSSTCKCIGCRNYDGSPVRELTGRETPNTPENSSGLHKCPLSCITPDVVEATCGCLLAQAEEAERERHTQPHAERMILEEFGQCLTQIVRSMFKSTGVQ</sequence>
<reference evidence="5" key="3">
    <citation type="submission" date="2025-05" db="UniProtKB">
        <authorList>
            <consortium name="Ensembl"/>
        </authorList>
    </citation>
    <scope>IDENTIFICATION</scope>
</reference>
<feature type="domain" description="CRC" evidence="4">
    <location>
        <begin position="291"/>
        <end position="404"/>
    </location>
</feature>
<dbReference type="PROSITE" id="PS51634">
    <property type="entry name" value="CRC"/>
    <property type="match status" value="1"/>
</dbReference>
<dbReference type="PANTHER" id="PTHR12446">
    <property type="entry name" value="TESMIN/TSO1-RELATED"/>
    <property type="match status" value="1"/>
</dbReference>
<comment type="similarity">
    <text evidence="2">Belongs to the lin-54 family.</text>
</comment>
<evidence type="ECO:0000313" key="6">
    <source>
        <dbReference type="Proteomes" id="UP000018467"/>
    </source>
</evidence>
<dbReference type="PANTHER" id="PTHR12446:SF34">
    <property type="entry name" value="PROTEIN LIN-54 HOMOLOG"/>
    <property type="match status" value="1"/>
</dbReference>
<evidence type="ECO:0000256" key="2">
    <source>
        <dbReference type="ARBA" id="ARBA00007267"/>
    </source>
</evidence>
<keyword evidence="6" id="KW-1185">Reference proteome</keyword>
<keyword evidence="3" id="KW-0539">Nucleus</keyword>
<dbReference type="Bgee" id="ENSAMXG00000037533">
    <property type="expression patterns" value="Expressed in testis and 6 other cell types or tissues"/>
</dbReference>
<dbReference type="SMART" id="SM01114">
    <property type="entry name" value="CXC"/>
    <property type="match status" value="2"/>
</dbReference>
<dbReference type="Ensembl" id="ENSAMXT00000052900.1">
    <property type="protein sequence ID" value="ENSAMXP00000054964.1"/>
    <property type="gene ID" value="ENSAMXG00000037533.1"/>
</dbReference>
<evidence type="ECO:0000313" key="5">
    <source>
        <dbReference type="Ensembl" id="ENSAMXP00000054964.1"/>
    </source>
</evidence>
<name>A0A3B1KM12_ASTMX</name>
<dbReference type="GeneTree" id="ENSGT00940000161379"/>
<dbReference type="AlphaFoldDB" id="A0A3B1KM12"/>
<comment type="subcellular location">
    <subcellularLocation>
        <location evidence="1">Nucleus</location>
    </subcellularLocation>
</comment>
<dbReference type="InterPro" id="IPR028307">
    <property type="entry name" value="Lin-54_fam"/>
</dbReference>
<reference evidence="6" key="2">
    <citation type="journal article" date="2014" name="Nat. Commun.">
        <title>The cavefish genome reveals candidate genes for eye loss.</title>
        <authorList>
            <person name="McGaugh S.E."/>
            <person name="Gross J.B."/>
            <person name="Aken B."/>
            <person name="Blin M."/>
            <person name="Borowsky R."/>
            <person name="Chalopin D."/>
            <person name="Hinaux H."/>
            <person name="Jeffery W.R."/>
            <person name="Keene A."/>
            <person name="Ma L."/>
            <person name="Minx P."/>
            <person name="Murphy D."/>
            <person name="O'Quin K.E."/>
            <person name="Retaux S."/>
            <person name="Rohner N."/>
            <person name="Searle S.M."/>
            <person name="Stahl B.A."/>
            <person name="Tabin C."/>
            <person name="Volff J.N."/>
            <person name="Yoshizawa M."/>
            <person name="Warren W.C."/>
        </authorList>
    </citation>
    <scope>NUCLEOTIDE SEQUENCE [LARGE SCALE GENOMIC DNA]</scope>
    <source>
        <strain evidence="6">female</strain>
    </source>
</reference>